<dbReference type="CDD" id="cd04196">
    <property type="entry name" value="GT_2_like_d"/>
    <property type="match status" value="1"/>
</dbReference>
<evidence type="ECO:0000259" key="1">
    <source>
        <dbReference type="Pfam" id="PF00535"/>
    </source>
</evidence>
<dbReference type="EMBL" id="LLKB01000005">
    <property type="protein sequence ID" value="KQC84804.1"/>
    <property type="molecule type" value="Genomic_DNA"/>
</dbReference>
<dbReference type="InterPro" id="IPR029044">
    <property type="entry name" value="Nucleotide-diphossugar_trans"/>
</dbReference>
<comment type="caution">
    <text evidence="2">The sequence shown here is derived from an EMBL/GenBank/DDBJ whole genome shotgun (WGS) entry which is preliminary data.</text>
</comment>
<dbReference type="Proteomes" id="UP000050833">
    <property type="component" value="Unassembled WGS sequence"/>
</dbReference>
<dbReference type="AlphaFoldDB" id="A0AAW3JRP1"/>
<dbReference type="PANTHER" id="PTHR22916:SF3">
    <property type="entry name" value="UDP-GLCNAC:BETAGAL BETA-1,3-N-ACETYLGLUCOSAMINYLTRANSFERASE-LIKE PROTEIN 1"/>
    <property type="match status" value="1"/>
</dbReference>
<dbReference type="Gene3D" id="3.90.550.10">
    <property type="entry name" value="Spore Coat Polysaccharide Biosynthesis Protein SpsA, Chain A"/>
    <property type="match status" value="1"/>
</dbReference>
<dbReference type="PANTHER" id="PTHR22916">
    <property type="entry name" value="GLYCOSYLTRANSFERASE"/>
    <property type="match status" value="1"/>
</dbReference>
<evidence type="ECO:0000313" key="3">
    <source>
        <dbReference type="Proteomes" id="UP000050833"/>
    </source>
</evidence>
<keyword evidence="3" id="KW-1185">Reference proteome</keyword>
<name>A0AAW3JRP1_9FIRM</name>
<dbReference type="GO" id="GO:0016758">
    <property type="term" value="F:hexosyltransferase activity"/>
    <property type="evidence" value="ECO:0007669"/>
    <property type="project" value="UniProtKB-ARBA"/>
</dbReference>
<gene>
    <name evidence="2" type="ORF">APZ18_08730</name>
</gene>
<protein>
    <recommendedName>
        <fullName evidence="1">Glycosyltransferase 2-like domain-containing protein</fullName>
    </recommendedName>
</protein>
<dbReference type="SUPFAM" id="SSF53448">
    <property type="entry name" value="Nucleotide-diphospho-sugar transferases"/>
    <property type="match status" value="1"/>
</dbReference>
<dbReference type="Pfam" id="PF00535">
    <property type="entry name" value="Glycos_transf_2"/>
    <property type="match status" value="1"/>
</dbReference>
<accession>A0AAW3JRP1</accession>
<sequence>MAVYNGQEYIREQLESLKDQTYTEWRLVIRDDRSSDKTAEIVKKFSDEVEQEVIFKVNEKPSGSAKNNFALLINDAKESDYVMFCDQDDIWKKDKIEITFNKMKQAEERYGRDFPLLVHGDVEVIDENGNINADSMFEMSHINADSKLPQILIQNHVTGCTMMCNKKLIAGISEYASSEYIIMHDYLAALYASVFGKIEVIKKPLLSYRQHSGNSVGAKNNNNPVYLLKRLANGRKSYKEAMETSRNQVKFFVEIYRKELAAEKYCEEYELMSGYASLGSRAKLYRIMFYKKNHIWKNGTIRKIMQVIWG</sequence>
<feature type="domain" description="Glycosyltransferase 2-like" evidence="1">
    <location>
        <begin position="1"/>
        <end position="106"/>
    </location>
</feature>
<proteinExistence type="predicted"/>
<organism evidence="2 3">
    <name type="scientific">Butyribacter intestini</name>
    <dbReference type="NCBI Taxonomy" id="1703332"/>
    <lineage>
        <taxon>Bacteria</taxon>
        <taxon>Bacillati</taxon>
        <taxon>Bacillota</taxon>
        <taxon>Clostridia</taxon>
        <taxon>Lachnospirales</taxon>
        <taxon>Lachnospiraceae</taxon>
        <taxon>Butyribacter</taxon>
    </lineage>
</organism>
<dbReference type="InterPro" id="IPR001173">
    <property type="entry name" value="Glyco_trans_2-like"/>
</dbReference>
<reference evidence="2 3" key="1">
    <citation type="submission" date="2015-10" db="EMBL/GenBank/DDBJ databases">
        <title>Butyribacter intestini gen. nov., sp. nov., a butyric acid-producing bacterium of the family Lachnospiraceae isolated from the human faeces.</title>
        <authorList>
            <person name="Zou Y."/>
            <person name="Xue W."/>
            <person name="Luo G."/>
            <person name="Lv M."/>
        </authorList>
    </citation>
    <scope>NUCLEOTIDE SEQUENCE [LARGE SCALE GENOMIC DNA]</scope>
    <source>
        <strain evidence="2 3">TF01-11</strain>
    </source>
</reference>
<evidence type="ECO:0000313" key="2">
    <source>
        <dbReference type="EMBL" id="KQC84804.1"/>
    </source>
</evidence>